<reference evidence="1 2" key="1">
    <citation type="submission" date="2016-01" db="EMBL/GenBank/DDBJ databases">
        <title>The new phylogeny of the genus Mycobacterium.</title>
        <authorList>
            <person name="Tarcisio F."/>
            <person name="Conor M."/>
            <person name="Antonella G."/>
            <person name="Elisabetta G."/>
            <person name="Giulia F.S."/>
            <person name="Sara T."/>
            <person name="Anna F."/>
            <person name="Clotilde B."/>
            <person name="Roberto B."/>
            <person name="Veronica D.S."/>
            <person name="Fabio R."/>
            <person name="Monica P."/>
            <person name="Olivier J."/>
            <person name="Enrico T."/>
            <person name="Nicola S."/>
        </authorList>
    </citation>
    <scope>NUCLEOTIDE SEQUENCE [LARGE SCALE GENOMIC DNA]</scope>
    <source>
        <strain evidence="1 2">DSM 44179</strain>
    </source>
</reference>
<dbReference type="EMBL" id="LQOJ01000073">
    <property type="protein sequence ID" value="ORU96768.1"/>
    <property type="molecule type" value="Genomic_DNA"/>
</dbReference>
<keyword evidence="2" id="KW-1185">Reference proteome</keyword>
<organism evidence="1 2">
    <name type="scientific">Mycolicibacterium fallax</name>
    <name type="common">Mycobacterium fallax</name>
    <dbReference type="NCBI Taxonomy" id="1793"/>
    <lineage>
        <taxon>Bacteria</taxon>
        <taxon>Bacillati</taxon>
        <taxon>Actinomycetota</taxon>
        <taxon>Actinomycetes</taxon>
        <taxon>Mycobacteriales</taxon>
        <taxon>Mycobacteriaceae</taxon>
        <taxon>Mycolicibacterium</taxon>
    </lineage>
</organism>
<dbReference type="Proteomes" id="UP000193484">
    <property type="component" value="Unassembled WGS sequence"/>
</dbReference>
<accession>A0A1X1QZD8</accession>
<protein>
    <submittedName>
        <fullName evidence="1">Uncharacterized protein</fullName>
    </submittedName>
</protein>
<sequence length="123" mass="12039">MNNTDTSTPGTPNTDAGWWIAPLAAAGMALAGAGHVLGAETMTILGAAMLLIAAGAGIAQGWVVGLAPKPNTGAAAAAAAAEVRRVTVMAPEGERELDVAISAGNVVAARWPGGEWGPAELVG</sequence>
<evidence type="ECO:0000313" key="1">
    <source>
        <dbReference type="EMBL" id="ORU96768.1"/>
    </source>
</evidence>
<evidence type="ECO:0000313" key="2">
    <source>
        <dbReference type="Proteomes" id="UP000193484"/>
    </source>
</evidence>
<dbReference type="AlphaFoldDB" id="A0A1X1QZD8"/>
<proteinExistence type="predicted"/>
<comment type="caution">
    <text evidence="1">The sequence shown here is derived from an EMBL/GenBank/DDBJ whole genome shotgun (WGS) entry which is preliminary data.</text>
</comment>
<name>A0A1X1QZD8_MYCFA</name>
<gene>
    <name evidence="1" type="ORF">AWC04_19570</name>
</gene>
<dbReference type="RefSeq" id="WP_085100750.1">
    <property type="nucleotide sequence ID" value="NZ_AP022603.1"/>
</dbReference>
<dbReference type="STRING" id="1793.AWC04_19570"/>